<dbReference type="KEGG" id="nwr:E3U44_05535"/>
<dbReference type="GO" id="GO:0035091">
    <property type="term" value="F:phosphatidylinositol binding"/>
    <property type="evidence" value="ECO:0007669"/>
    <property type="project" value="TreeGrafter"/>
</dbReference>
<dbReference type="Proteomes" id="UP000294325">
    <property type="component" value="Chromosome"/>
</dbReference>
<evidence type="ECO:0000313" key="3">
    <source>
        <dbReference type="EMBL" id="QBQ54025.1"/>
    </source>
</evidence>
<feature type="signal peptide" evidence="1">
    <location>
        <begin position="1"/>
        <end position="28"/>
    </location>
</feature>
<gene>
    <name evidence="3" type="ORF">E3U44_05535</name>
</gene>
<protein>
    <recommendedName>
        <fullName evidence="2">Ysc84 actin-binding domain-containing protein</fullName>
    </recommendedName>
</protein>
<feature type="chain" id="PRO_5020401696" description="Ysc84 actin-binding domain-containing protein" evidence="1">
    <location>
        <begin position="29"/>
        <end position="227"/>
    </location>
</feature>
<dbReference type="CDD" id="cd11524">
    <property type="entry name" value="SYLF"/>
    <property type="match status" value="1"/>
</dbReference>
<keyword evidence="4" id="KW-1185">Reference proteome</keyword>
<dbReference type="PANTHER" id="PTHR15629">
    <property type="entry name" value="SH3YL1 PROTEIN"/>
    <property type="match status" value="1"/>
</dbReference>
<proteinExistence type="predicted"/>
<organism evidence="3 4">
    <name type="scientific">Nitrosococcus wardiae</name>
    <dbReference type="NCBI Taxonomy" id="1814290"/>
    <lineage>
        <taxon>Bacteria</taxon>
        <taxon>Pseudomonadati</taxon>
        <taxon>Pseudomonadota</taxon>
        <taxon>Gammaproteobacteria</taxon>
        <taxon>Chromatiales</taxon>
        <taxon>Chromatiaceae</taxon>
        <taxon>Nitrosococcus</taxon>
    </lineage>
</organism>
<dbReference type="EMBL" id="CP038033">
    <property type="protein sequence ID" value="QBQ54025.1"/>
    <property type="molecule type" value="Genomic_DNA"/>
</dbReference>
<dbReference type="Pfam" id="PF04366">
    <property type="entry name" value="Ysc84"/>
    <property type="match status" value="1"/>
</dbReference>
<accession>A0A4V1AVR2</accession>
<evidence type="ECO:0000313" key="4">
    <source>
        <dbReference type="Proteomes" id="UP000294325"/>
    </source>
</evidence>
<dbReference type="PANTHER" id="PTHR15629:SF2">
    <property type="entry name" value="SH3 DOMAIN-CONTAINING YSC84-LIKE PROTEIN 1"/>
    <property type="match status" value="1"/>
</dbReference>
<dbReference type="InterPro" id="IPR051702">
    <property type="entry name" value="SH3_domain_YSC84-like"/>
</dbReference>
<dbReference type="OrthoDB" id="9782434at2"/>
<reference evidence="3 4" key="1">
    <citation type="submission" date="2019-03" db="EMBL/GenBank/DDBJ databases">
        <title>The genome sequence of Nitrosococcus wardiae strain D1FHST reveals the archetypal metabolic capacity of ammonia-oxidizing Gammaproteobacteria.</title>
        <authorList>
            <person name="Wang L."/>
            <person name="Lim C.K."/>
            <person name="Hanson T.E."/>
            <person name="Dang H."/>
            <person name="Klotz M.G."/>
        </authorList>
    </citation>
    <scope>NUCLEOTIDE SEQUENCE [LARGE SCALE GENOMIC DNA]</scope>
    <source>
        <strain evidence="3 4">D1FHS</strain>
    </source>
</reference>
<feature type="domain" description="Ysc84 actin-binding" evidence="2">
    <location>
        <begin position="109"/>
        <end position="216"/>
    </location>
</feature>
<name>A0A4V1AVR2_9GAMM</name>
<dbReference type="AlphaFoldDB" id="A0A4V1AVR2"/>
<dbReference type="RefSeq" id="WP_134357033.1">
    <property type="nucleotide sequence ID" value="NZ_CP038033.1"/>
</dbReference>
<sequence length="227" mass="23975">MNDRITALAAAGFFAIMSVVSPANPAQAAQGGTEQLEESQNTVNEAAKVVQQIKSNPQLVRQMAAAKGIFIVPNYGRAALGVGGSGGEGILLVHRNGRWSGPIFYNLGGISAGLEAGVEAGQIAMLLMTEKAIESFMTNNNFSLNADAGLTIIDYSARTQESYGKGDILLWSDTKGAFAGLAINVENIVWDEEETVAYYGDKAAYPATIAKGSVETDRDEVIQEVLP</sequence>
<keyword evidence="1" id="KW-0732">Signal</keyword>
<evidence type="ECO:0000256" key="1">
    <source>
        <dbReference type="SAM" id="SignalP"/>
    </source>
</evidence>
<evidence type="ECO:0000259" key="2">
    <source>
        <dbReference type="Pfam" id="PF04366"/>
    </source>
</evidence>
<dbReference type="InterPro" id="IPR007461">
    <property type="entry name" value="Ysc84_actin-binding"/>
</dbReference>